<dbReference type="Gene3D" id="1.20.120.1080">
    <property type="match status" value="1"/>
</dbReference>
<dbReference type="SMART" id="SM00487">
    <property type="entry name" value="DEXDc"/>
    <property type="match status" value="1"/>
</dbReference>
<evidence type="ECO:0000256" key="2">
    <source>
        <dbReference type="ARBA" id="ARBA00022801"/>
    </source>
</evidence>
<dbReference type="InterPro" id="IPR014001">
    <property type="entry name" value="Helicase_ATP-bd"/>
</dbReference>
<dbReference type="SMART" id="SM00490">
    <property type="entry name" value="HELICc"/>
    <property type="match status" value="1"/>
</dbReference>
<gene>
    <name evidence="7" type="ORF">ENS59_11710</name>
</gene>
<dbReference type="Pfam" id="PF04408">
    <property type="entry name" value="WHD_HA2"/>
    <property type="match status" value="1"/>
</dbReference>
<reference evidence="7" key="1">
    <citation type="journal article" date="2020" name="mSystems">
        <title>Genome- and Community-Level Interaction Insights into Carbon Utilization and Element Cycling Functions of Hydrothermarchaeota in Hydrothermal Sediment.</title>
        <authorList>
            <person name="Zhou Z."/>
            <person name="Liu Y."/>
            <person name="Xu W."/>
            <person name="Pan J."/>
            <person name="Luo Z.H."/>
            <person name="Li M."/>
        </authorList>
    </citation>
    <scope>NUCLEOTIDE SEQUENCE [LARGE SCALE GENOMIC DNA]</scope>
    <source>
        <strain evidence="7">SpSt-503</strain>
    </source>
</reference>
<dbReference type="InterPro" id="IPR011709">
    <property type="entry name" value="DEAD-box_helicase_OB_fold"/>
</dbReference>
<dbReference type="AlphaFoldDB" id="A0A7C3E830"/>
<evidence type="ECO:0000259" key="6">
    <source>
        <dbReference type="PROSITE" id="PS51194"/>
    </source>
</evidence>
<evidence type="ECO:0000256" key="1">
    <source>
        <dbReference type="ARBA" id="ARBA00022741"/>
    </source>
</evidence>
<keyword evidence="2" id="KW-0378">Hydrolase</keyword>
<dbReference type="Pfam" id="PF07717">
    <property type="entry name" value="OB_NTP_bind"/>
    <property type="match status" value="1"/>
</dbReference>
<dbReference type="SUPFAM" id="SSF52540">
    <property type="entry name" value="P-loop containing nucleoside triphosphate hydrolases"/>
    <property type="match status" value="1"/>
</dbReference>
<name>A0A7C3E830_9SPIR</name>
<dbReference type="SMART" id="SM00847">
    <property type="entry name" value="HA2"/>
    <property type="match status" value="1"/>
</dbReference>
<dbReference type="GO" id="GO:0005524">
    <property type="term" value="F:ATP binding"/>
    <property type="evidence" value="ECO:0007669"/>
    <property type="project" value="UniProtKB-KW"/>
</dbReference>
<sequence length="833" mass="93394">MKYTELPVYQHKDLIVSALQSHQVIVVESPTGSGKTTQMPVILYNAGFAQHGMIGVTQPRRIAAVSVSEFIARQMGTKIPGLVGYKMRFEDQTDHSTKIKIMTDGILLQEMKLDPYLSKYDVLIVDEAHERSLNIDFILGLLKRVLEVRPEFKVIVSSATINTQVFSEYFGECPVVKIDAITYPVTVVYDPPDMTTINDGVATGQAALEAQLLKISGIVERVVSEKRPGDILIFLPGEKAIKDCMSMLASGPVGRSLYILPLYGRLGKDEQERVFDSAPWGKTKVVVSTNIAETSVTIDGITTVIDSGLAKLNYYNPKTFTSSLIEGPISKASCNQRKGRAGRTQEGTCYRLYSRKDFENRPLFTTEEIYRTDLSEVVLRMAELGVTSFEEFDFISPPNREGLIAAIETLNLLDALDKDRNLSSVGKMMVQFPLPPRQSRIIVEALRSYPQVTEETLIAAAFLSTQSPYVLPPGEETDARKAHHTFRDPAGDFVSYLKLYRAFKEAKNKTKFCDKYYLDEKTLVEIVNVKEQLELIVSDMGLPILSGGPTEDYLCCVGRGLIQFVCVRVGRDMYRSLTADRIFIHPGSVMFREDPTYIVAGEIVRTTRMYAMSVSPLPKSALGKIHPTLYEGLVGTISKAETKPKQARDFTNRCKILSEVFDIEKIKGVKTVVLPWEKLDTIKGHIGIDTASMYKDLKGIVTLKNKYTILAGERLELILNLVPTLNLDEALTKSWPRKKNFSIHQDLPELIENLPLVGTPALWKQGKNELGFLCLFTDNGGNYWFKCSRGFHTAINESLASLENLIDELGDELNIEWKDRVNQTYRRLSSYLS</sequence>
<organism evidence="7">
    <name type="scientific">Gracilinema caldarium</name>
    <dbReference type="NCBI Taxonomy" id="215591"/>
    <lineage>
        <taxon>Bacteria</taxon>
        <taxon>Pseudomonadati</taxon>
        <taxon>Spirochaetota</taxon>
        <taxon>Spirochaetia</taxon>
        <taxon>Spirochaetales</taxon>
        <taxon>Breznakiellaceae</taxon>
        <taxon>Gracilinema</taxon>
    </lineage>
</organism>
<dbReference type="PROSITE" id="PS51194">
    <property type="entry name" value="HELICASE_CTER"/>
    <property type="match status" value="1"/>
</dbReference>
<dbReference type="EMBL" id="DSVL01000360">
    <property type="protein sequence ID" value="HFH30151.1"/>
    <property type="molecule type" value="Genomic_DNA"/>
</dbReference>
<evidence type="ECO:0000313" key="7">
    <source>
        <dbReference type="EMBL" id="HFH30151.1"/>
    </source>
</evidence>
<comment type="caution">
    <text evidence="7">The sequence shown here is derived from an EMBL/GenBank/DDBJ whole genome shotgun (WGS) entry which is preliminary data.</text>
</comment>
<dbReference type="GO" id="GO:0004386">
    <property type="term" value="F:helicase activity"/>
    <property type="evidence" value="ECO:0007669"/>
    <property type="project" value="UniProtKB-KW"/>
</dbReference>
<feature type="domain" description="Helicase C-terminal" evidence="6">
    <location>
        <begin position="214"/>
        <end position="385"/>
    </location>
</feature>
<evidence type="ECO:0000259" key="5">
    <source>
        <dbReference type="PROSITE" id="PS51192"/>
    </source>
</evidence>
<dbReference type="InterPro" id="IPR007502">
    <property type="entry name" value="Helicase-assoc_dom"/>
</dbReference>
<dbReference type="InterPro" id="IPR001650">
    <property type="entry name" value="Helicase_C-like"/>
</dbReference>
<dbReference type="InterPro" id="IPR027417">
    <property type="entry name" value="P-loop_NTPase"/>
</dbReference>
<dbReference type="Pfam" id="PF00270">
    <property type="entry name" value="DEAD"/>
    <property type="match status" value="1"/>
</dbReference>
<proteinExistence type="predicted"/>
<dbReference type="PROSITE" id="PS51192">
    <property type="entry name" value="HELICASE_ATP_BIND_1"/>
    <property type="match status" value="1"/>
</dbReference>
<evidence type="ECO:0000256" key="4">
    <source>
        <dbReference type="ARBA" id="ARBA00022840"/>
    </source>
</evidence>
<dbReference type="InterPro" id="IPR011545">
    <property type="entry name" value="DEAD/DEAH_box_helicase_dom"/>
</dbReference>
<dbReference type="PANTHER" id="PTHR18934:SF99">
    <property type="entry name" value="ATP-DEPENDENT RNA HELICASE DHX37-RELATED"/>
    <property type="match status" value="1"/>
</dbReference>
<accession>A0A7C3E830</accession>
<dbReference type="GO" id="GO:0016787">
    <property type="term" value="F:hydrolase activity"/>
    <property type="evidence" value="ECO:0007669"/>
    <property type="project" value="UniProtKB-KW"/>
</dbReference>
<dbReference type="InterPro" id="IPR048333">
    <property type="entry name" value="HA2_WH"/>
</dbReference>
<keyword evidence="1" id="KW-0547">Nucleotide-binding</keyword>
<dbReference type="GO" id="GO:0003723">
    <property type="term" value="F:RNA binding"/>
    <property type="evidence" value="ECO:0007669"/>
    <property type="project" value="TreeGrafter"/>
</dbReference>
<dbReference type="Pfam" id="PF00271">
    <property type="entry name" value="Helicase_C"/>
    <property type="match status" value="1"/>
</dbReference>
<evidence type="ECO:0000256" key="3">
    <source>
        <dbReference type="ARBA" id="ARBA00022806"/>
    </source>
</evidence>
<feature type="domain" description="Helicase ATP-binding" evidence="5">
    <location>
        <begin position="16"/>
        <end position="179"/>
    </location>
</feature>
<dbReference type="CDD" id="cd18791">
    <property type="entry name" value="SF2_C_RHA"/>
    <property type="match status" value="1"/>
</dbReference>
<dbReference type="PANTHER" id="PTHR18934">
    <property type="entry name" value="ATP-DEPENDENT RNA HELICASE"/>
    <property type="match status" value="1"/>
</dbReference>
<protein>
    <submittedName>
        <fullName evidence="7">ATP-dependent RNA helicase</fullName>
    </submittedName>
</protein>
<keyword evidence="4" id="KW-0067">ATP-binding</keyword>
<dbReference type="Gene3D" id="3.40.50.300">
    <property type="entry name" value="P-loop containing nucleotide triphosphate hydrolases"/>
    <property type="match status" value="2"/>
</dbReference>
<keyword evidence="3 7" id="KW-0347">Helicase</keyword>